<evidence type="ECO:0000259" key="1">
    <source>
        <dbReference type="PROSITE" id="PS50994"/>
    </source>
</evidence>
<dbReference type="Gene3D" id="3.30.420.10">
    <property type="entry name" value="Ribonuclease H-like superfamily/Ribonuclease H"/>
    <property type="match status" value="1"/>
</dbReference>
<reference evidence="2" key="1">
    <citation type="submission" date="2022-12" db="EMBL/GenBank/DDBJ databases">
        <title>Whole genome sequence analysis of a duck derived balloon bacteium Aerococcus urinaeequi henan2020.</title>
        <authorList>
            <person name="Zhang H."/>
            <person name="Qiao H.X."/>
            <person name="Bian C.Z."/>
            <person name="Shu J.C."/>
        </authorList>
    </citation>
    <scope>NUCLEOTIDE SEQUENCE</scope>
    <source>
        <strain evidence="2">2020-HN-1</strain>
    </source>
</reference>
<name>A0AA47J3B5_9LACT</name>
<evidence type="ECO:0000313" key="3">
    <source>
        <dbReference type="Proteomes" id="UP001164714"/>
    </source>
</evidence>
<dbReference type="NCBIfam" id="NF033563">
    <property type="entry name" value="transpos_IS30"/>
    <property type="match status" value="1"/>
</dbReference>
<proteinExistence type="predicted"/>
<dbReference type="AlphaFoldDB" id="A0AA47J3B5"/>
<dbReference type="GO" id="GO:0015074">
    <property type="term" value="P:DNA integration"/>
    <property type="evidence" value="ECO:0007669"/>
    <property type="project" value="InterPro"/>
</dbReference>
<dbReference type="InterPro" id="IPR051917">
    <property type="entry name" value="Transposase-Integrase"/>
</dbReference>
<dbReference type="InterPro" id="IPR053392">
    <property type="entry name" value="Transposase_IS30-like"/>
</dbReference>
<gene>
    <name evidence="2" type="ORF">OZ415_07925</name>
</gene>
<dbReference type="SUPFAM" id="SSF53098">
    <property type="entry name" value="Ribonuclease H-like"/>
    <property type="match status" value="1"/>
</dbReference>
<accession>A0AA47J3B5</accession>
<dbReference type="InterPro" id="IPR001584">
    <property type="entry name" value="Integrase_cat-core"/>
</dbReference>
<dbReference type="GO" id="GO:0005829">
    <property type="term" value="C:cytosol"/>
    <property type="evidence" value="ECO:0007669"/>
    <property type="project" value="TreeGrafter"/>
</dbReference>
<dbReference type="RefSeq" id="WP_269104724.1">
    <property type="nucleotide sequence ID" value="NZ_CP114063.1"/>
</dbReference>
<dbReference type="Proteomes" id="UP001164714">
    <property type="component" value="Chromosome"/>
</dbReference>
<dbReference type="GO" id="GO:0032196">
    <property type="term" value="P:transposition"/>
    <property type="evidence" value="ECO:0007669"/>
    <property type="project" value="TreeGrafter"/>
</dbReference>
<evidence type="ECO:0000313" key="2">
    <source>
        <dbReference type="EMBL" id="WAT24176.1"/>
    </source>
</evidence>
<sequence>MGNRHSRGKQTKSDAVLLTLAERQTRFEVILKLNGKDTESVDQAVQQLRERAGANFDQLFKTVTSDNGSEFSGLHDALQDVADVYFSHPYASWERGTSENQHKLIRRFVPKGSPISEVSENQILRIQRWMNDYPRKILGYATPHDTFVQAFKQERLGVWPIIT</sequence>
<dbReference type="GO" id="GO:0003676">
    <property type="term" value="F:nucleic acid binding"/>
    <property type="evidence" value="ECO:0007669"/>
    <property type="project" value="InterPro"/>
</dbReference>
<organism evidence="2 3">
    <name type="scientific">Aerococcus urinaeequi</name>
    <dbReference type="NCBI Taxonomy" id="51665"/>
    <lineage>
        <taxon>Bacteria</taxon>
        <taxon>Bacillati</taxon>
        <taxon>Bacillota</taxon>
        <taxon>Bacilli</taxon>
        <taxon>Lactobacillales</taxon>
        <taxon>Aerococcaceae</taxon>
        <taxon>Aerococcus</taxon>
    </lineage>
</organism>
<dbReference type="InterPro" id="IPR036397">
    <property type="entry name" value="RNaseH_sf"/>
</dbReference>
<protein>
    <submittedName>
        <fullName evidence="2">IS30 family transposase</fullName>
    </submittedName>
</protein>
<dbReference type="PROSITE" id="PS50994">
    <property type="entry name" value="INTEGRASE"/>
    <property type="match status" value="1"/>
</dbReference>
<dbReference type="EMBL" id="CP114063">
    <property type="protein sequence ID" value="WAT24176.1"/>
    <property type="molecule type" value="Genomic_DNA"/>
</dbReference>
<feature type="domain" description="Integrase catalytic" evidence="1">
    <location>
        <begin position="1"/>
        <end position="151"/>
    </location>
</feature>
<dbReference type="GO" id="GO:0004803">
    <property type="term" value="F:transposase activity"/>
    <property type="evidence" value="ECO:0007669"/>
    <property type="project" value="TreeGrafter"/>
</dbReference>
<dbReference type="PANTHER" id="PTHR10948">
    <property type="entry name" value="TRANSPOSASE"/>
    <property type="match status" value="1"/>
</dbReference>
<dbReference type="PANTHER" id="PTHR10948:SF23">
    <property type="entry name" value="TRANSPOSASE INSI FOR INSERTION SEQUENCE ELEMENT IS30A-RELATED"/>
    <property type="match status" value="1"/>
</dbReference>
<dbReference type="InterPro" id="IPR012337">
    <property type="entry name" value="RNaseH-like_sf"/>
</dbReference>